<evidence type="ECO:0008006" key="3">
    <source>
        <dbReference type="Google" id="ProtNLM"/>
    </source>
</evidence>
<dbReference type="AlphaFoldDB" id="A0A1I6PJI1"/>
<organism evidence="1 2">
    <name type="scientific">Lutibacter maritimus</name>
    <dbReference type="NCBI Taxonomy" id="593133"/>
    <lineage>
        <taxon>Bacteria</taxon>
        <taxon>Pseudomonadati</taxon>
        <taxon>Bacteroidota</taxon>
        <taxon>Flavobacteriia</taxon>
        <taxon>Flavobacteriales</taxon>
        <taxon>Flavobacteriaceae</taxon>
        <taxon>Lutibacter</taxon>
    </lineage>
</organism>
<evidence type="ECO:0000313" key="1">
    <source>
        <dbReference type="EMBL" id="SFS40347.1"/>
    </source>
</evidence>
<dbReference type="SUPFAM" id="SSF55486">
    <property type="entry name" value="Metalloproteases ('zincins'), catalytic domain"/>
    <property type="match status" value="1"/>
</dbReference>
<dbReference type="PROSITE" id="PS51257">
    <property type="entry name" value="PROKAR_LIPOPROTEIN"/>
    <property type="match status" value="1"/>
</dbReference>
<dbReference type="OrthoDB" id="1121673at2"/>
<gene>
    <name evidence="1" type="ORF">SAMN04488006_1100</name>
</gene>
<dbReference type="Proteomes" id="UP000199312">
    <property type="component" value="Unassembled WGS sequence"/>
</dbReference>
<dbReference type="STRING" id="593133.SAMN04488006_1100"/>
<keyword evidence="2" id="KW-1185">Reference proteome</keyword>
<proteinExistence type="predicted"/>
<protein>
    <recommendedName>
        <fullName evidence="3">Membrane metalloprotease</fullName>
    </recommendedName>
</protein>
<dbReference type="EMBL" id="FOZP01000002">
    <property type="protein sequence ID" value="SFS40347.1"/>
    <property type="molecule type" value="Genomic_DNA"/>
</dbReference>
<evidence type="ECO:0000313" key="2">
    <source>
        <dbReference type="Proteomes" id="UP000199312"/>
    </source>
</evidence>
<accession>A0A1I6PJI1</accession>
<sequence length="254" mass="28500">MKHIFSGIALLIFLSFGCSKNENLDNLISDNYPYKQQVGYSANDILSNNLYTNILIEVMYVDGFKPRSATLTNLKNFISARCYKTNIVIEERLINITTKEAYSIDDVREIEDTNRTLFTNDNQLVISAIFLNGNSINNTETSVVLGTAYRNTSFVIFEETIHSFSDSAFEPSRNVLETTVILHEFSHLLGLVNIGTSVVNNHQDSTHGAHCTTENCLMNYQIENGTKFSNWLGGEQIPQLGTFCIEDLRANGGK</sequence>
<name>A0A1I6PJI1_9FLAO</name>
<reference evidence="2" key="1">
    <citation type="submission" date="2016-10" db="EMBL/GenBank/DDBJ databases">
        <authorList>
            <person name="Varghese N."/>
            <person name="Submissions S."/>
        </authorList>
    </citation>
    <scope>NUCLEOTIDE SEQUENCE [LARGE SCALE GENOMIC DNA]</scope>
    <source>
        <strain evidence="2">DSM 24450</strain>
    </source>
</reference>
<dbReference type="RefSeq" id="WP_090223501.1">
    <property type="nucleotide sequence ID" value="NZ_FOZP01000002.1"/>
</dbReference>